<gene>
    <name evidence="1" type="ORF">METZ01_LOCUS442262</name>
</gene>
<accession>A0A382Z3W9</accession>
<dbReference type="EMBL" id="UINC01180288">
    <property type="protein sequence ID" value="SVD89408.1"/>
    <property type="molecule type" value="Genomic_DNA"/>
</dbReference>
<feature type="non-terminal residue" evidence="1">
    <location>
        <position position="1"/>
    </location>
</feature>
<name>A0A382Z3W9_9ZZZZ</name>
<dbReference type="AlphaFoldDB" id="A0A382Z3W9"/>
<evidence type="ECO:0000313" key="1">
    <source>
        <dbReference type="EMBL" id="SVD89408.1"/>
    </source>
</evidence>
<proteinExistence type="predicted"/>
<reference evidence="1" key="1">
    <citation type="submission" date="2018-05" db="EMBL/GenBank/DDBJ databases">
        <authorList>
            <person name="Lanie J.A."/>
            <person name="Ng W.-L."/>
            <person name="Kazmierczak K.M."/>
            <person name="Andrzejewski T.M."/>
            <person name="Davidsen T.M."/>
            <person name="Wayne K.J."/>
            <person name="Tettelin H."/>
            <person name="Glass J.I."/>
            <person name="Rusch D."/>
            <person name="Podicherti R."/>
            <person name="Tsui H.-C.T."/>
            <person name="Winkler M.E."/>
        </authorList>
    </citation>
    <scope>NUCLEOTIDE SEQUENCE</scope>
</reference>
<sequence length="27" mass="3154">QLEQKNISKSTRTNHPYFVRSVKGFTS</sequence>
<organism evidence="1">
    <name type="scientific">marine metagenome</name>
    <dbReference type="NCBI Taxonomy" id="408172"/>
    <lineage>
        <taxon>unclassified sequences</taxon>
        <taxon>metagenomes</taxon>
        <taxon>ecological metagenomes</taxon>
    </lineage>
</organism>
<protein>
    <submittedName>
        <fullName evidence="1">Uncharacterized protein</fullName>
    </submittedName>
</protein>